<gene>
    <name evidence="1" type="ORF">D1970_14670</name>
</gene>
<comment type="caution">
    <text evidence="1">The sequence shown here is derived from an EMBL/GenBank/DDBJ whole genome shotgun (WGS) entry which is preliminary data.</text>
</comment>
<evidence type="ECO:0000313" key="2">
    <source>
        <dbReference type="Proteomes" id="UP000265816"/>
    </source>
</evidence>
<dbReference type="Proteomes" id="UP000265816">
    <property type="component" value="Unassembled WGS sequence"/>
</dbReference>
<dbReference type="AlphaFoldDB" id="A0A398B1Y0"/>
<accession>A0A398B1Y0</accession>
<evidence type="ECO:0000313" key="1">
    <source>
        <dbReference type="EMBL" id="RID83845.1"/>
    </source>
</evidence>
<proteinExistence type="predicted"/>
<protein>
    <submittedName>
        <fullName evidence="1">Uncharacterized protein</fullName>
    </submittedName>
</protein>
<sequence length="216" mass="24761">MFFRKNGEKKLKKVNDMTMIMNLINNVGQYSVNKTETDFLEMVPGLWINGEMHWMRENILYLPEAGVSAQCEKIDILPDVNFFEILVHGKAEMPVKGKLVIMYRQRDVSANSFAFISPSENVIFHLHHDAVYLVDGTNGTENIQQCTVLPYSKVETGDIWSSQPEGSLYYQPMSQGAFASLHSFELRFDGSETVSYRTWCIRGTEKEALLKINRSF</sequence>
<dbReference type="EMBL" id="QWVT01000024">
    <property type="protein sequence ID" value="RID83845.1"/>
    <property type="molecule type" value="Genomic_DNA"/>
</dbReference>
<keyword evidence="2" id="KW-1185">Reference proteome</keyword>
<name>A0A398B1Y0_9BACI</name>
<reference evidence="1 2" key="1">
    <citation type="submission" date="2018-08" db="EMBL/GenBank/DDBJ databases">
        <title>Bacillus jemisoniae sp. nov., Bacillus chryseoplanitiae sp. nov., Bacillus resnikiae sp. nov., and Bacillus frankliniae sp. nov., isolated from Viking spacecraft and associated surfaces.</title>
        <authorList>
            <person name="Seuylemezian A."/>
            <person name="Vaishampayan P."/>
        </authorList>
    </citation>
    <scope>NUCLEOTIDE SEQUENCE [LARGE SCALE GENOMIC DNA]</scope>
    <source>
        <strain evidence="1 2">JJ-247</strain>
    </source>
</reference>
<organism evidence="1 2">
    <name type="scientific">Mesobacillus zeae</name>
    <dbReference type="NCBI Taxonomy" id="1917180"/>
    <lineage>
        <taxon>Bacteria</taxon>
        <taxon>Bacillati</taxon>
        <taxon>Bacillota</taxon>
        <taxon>Bacilli</taxon>
        <taxon>Bacillales</taxon>
        <taxon>Bacillaceae</taxon>
        <taxon>Mesobacillus</taxon>
    </lineage>
</organism>